<protein>
    <submittedName>
        <fullName evidence="2">Uncharacterized protein</fullName>
    </submittedName>
</protein>
<dbReference type="AlphaFoldDB" id="A0AAD5Y9L9"/>
<proteinExistence type="predicted"/>
<sequence length="273" mass="30023">MHSTTFSSFALAFYSAGPSDTTPSRRSSFTCGGDEVIFNNTGPVPGPIERPKMAPKVKVDKVGLGLGLPTGDLHISFRDDSKSAAVTIEQPTKAELRSLRVGALRRLGIFLDDNTRPNASSPDLTDTTTTTTESSNTSSSNPNPHHDSDYARIHNRPLPIPPSQPLLPYHRPSFTRLMAHHIAKVEDEEQLCPTYFTHSPLPVHFPTVPPSTPAFSSPSSEASPFPIDDRDDVVEVLGSPYPEIDFHPFSPRDEREEERYLPMALLVSPEVRL</sequence>
<dbReference type="EMBL" id="JANAWD010000671">
    <property type="protein sequence ID" value="KAJ3476758.1"/>
    <property type="molecule type" value="Genomic_DNA"/>
</dbReference>
<accession>A0AAD5Y9L9</accession>
<gene>
    <name evidence="2" type="ORF">NLI96_g10940</name>
</gene>
<comment type="caution">
    <text evidence="2">The sequence shown here is derived from an EMBL/GenBank/DDBJ whole genome shotgun (WGS) entry which is preliminary data.</text>
</comment>
<reference evidence="2" key="1">
    <citation type="submission" date="2022-07" db="EMBL/GenBank/DDBJ databases">
        <title>Genome Sequence of Physisporinus lineatus.</title>
        <authorList>
            <person name="Buettner E."/>
        </authorList>
    </citation>
    <scope>NUCLEOTIDE SEQUENCE</scope>
    <source>
        <strain evidence="2">VT162</strain>
    </source>
</reference>
<evidence type="ECO:0000256" key="1">
    <source>
        <dbReference type="SAM" id="MobiDB-lite"/>
    </source>
</evidence>
<evidence type="ECO:0000313" key="3">
    <source>
        <dbReference type="Proteomes" id="UP001212997"/>
    </source>
</evidence>
<evidence type="ECO:0000313" key="2">
    <source>
        <dbReference type="EMBL" id="KAJ3476758.1"/>
    </source>
</evidence>
<feature type="region of interest" description="Disordered" evidence="1">
    <location>
        <begin position="112"/>
        <end position="164"/>
    </location>
</feature>
<feature type="compositionally biased region" description="Low complexity" evidence="1">
    <location>
        <begin position="120"/>
        <end position="143"/>
    </location>
</feature>
<organism evidence="2 3">
    <name type="scientific">Meripilus lineatus</name>
    <dbReference type="NCBI Taxonomy" id="2056292"/>
    <lineage>
        <taxon>Eukaryota</taxon>
        <taxon>Fungi</taxon>
        <taxon>Dikarya</taxon>
        <taxon>Basidiomycota</taxon>
        <taxon>Agaricomycotina</taxon>
        <taxon>Agaricomycetes</taxon>
        <taxon>Polyporales</taxon>
        <taxon>Meripilaceae</taxon>
        <taxon>Meripilus</taxon>
    </lineage>
</organism>
<keyword evidence="3" id="KW-1185">Reference proteome</keyword>
<name>A0AAD5Y9L9_9APHY</name>
<dbReference type="Proteomes" id="UP001212997">
    <property type="component" value="Unassembled WGS sequence"/>
</dbReference>